<evidence type="ECO:0000313" key="4">
    <source>
        <dbReference type="Proteomes" id="UP001491310"/>
    </source>
</evidence>
<proteinExistence type="predicted"/>
<name>A0ABR2YEJ3_9CHLO</name>
<sequence length="116" mass="12527">MQPQGPQPIPGVNVRPPLVPPAAGQVVTHFETFTPQTGCCKCDGMKMSGYVAIILLVIFFWPLAFIPCLMDDCFEPQQRPVYGYAQGQAPIPVAQPAHGQPAHGEPVYTKATEPPV</sequence>
<dbReference type="Proteomes" id="UP001491310">
    <property type="component" value="Unassembled WGS sequence"/>
</dbReference>
<evidence type="ECO:0000256" key="2">
    <source>
        <dbReference type="SAM" id="Phobius"/>
    </source>
</evidence>
<gene>
    <name evidence="3" type="ORF">WJX75_000552</name>
</gene>
<comment type="caution">
    <text evidence="3">The sequence shown here is derived from an EMBL/GenBank/DDBJ whole genome shotgun (WGS) entry which is preliminary data.</text>
</comment>
<reference evidence="3 4" key="1">
    <citation type="journal article" date="2024" name="Nat. Commun.">
        <title>Phylogenomics reveals the evolutionary origins of lichenization in chlorophyte algae.</title>
        <authorList>
            <person name="Puginier C."/>
            <person name="Libourel C."/>
            <person name="Otte J."/>
            <person name="Skaloud P."/>
            <person name="Haon M."/>
            <person name="Grisel S."/>
            <person name="Petersen M."/>
            <person name="Berrin J.G."/>
            <person name="Delaux P.M."/>
            <person name="Dal Grande F."/>
            <person name="Keller J."/>
        </authorList>
    </citation>
    <scope>NUCLEOTIDE SEQUENCE [LARGE SCALE GENOMIC DNA]</scope>
    <source>
        <strain evidence="3 4">SAG 216-7</strain>
    </source>
</reference>
<dbReference type="EMBL" id="JALJOT010000013">
    <property type="protein sequence ID" value="KAK9903922.1"/>
    <property type="molecule type" value="Genomic_DNA"/>
</dbReference>
<evidence type="ECO:0000313" key="3">
    <source>
        <dbReference type="EMBL" id="KAK9903922.1"/>
    </source>
</evidence>
<keyword evidence="2" id="KW-0472">Membrane</keyword>
<keyword evidence="4" id="KW-1185">Reference proteome</keyword>
<feature type="transmembrane region" description="Helical" evidence="2">
    <location>
        <begin position="50"/>
        <end position="70"/>
    </location>
</feature>
<organism evidence="3 4">
    <name type="scientific">Coccomyxa subellipsoidea</name>
    <dbReference type="NCBI Taxonomy" id="248742"/>
    <lineage>
        <taxon>Eukaryota</taxon>
        <taxon>Viridiplantae</taxon>
        <taxon>Chlorophyta</taxon>
        <taxon>core chlorophytes</taxon>
        <taxon>Trebouxiophyceae</taxon>
        <taxon>Trebouxiophyceae incertae sedis</taxon>
        <taxon>Coccomyxaceae</taxon>
        <taxon>Coccomyxa</taxon>
    </lineage>
</organism>
<keyword evidence="2" id="KW-1133">Transmembrane helix</keyword>
<keyword evidence="2" id="KW-0812">Transmembrane</keyword>
<protein>
    <recommendedName>
        <fullName evidence="5">LITAF domain-containing protein</fullName>
    </recommendedName>
</protein>
<evidence type="ECO:0000256" key="1">
    <source>
        <dbReference type="SAM" id="MobiDB-lite"/>
    </source>
</evidence>
<feature type="region of interest" description="Disordered" evidence="1">
    <location>
        <begin position="93"/>
        <end position="116"/>
    </location>
</feature>
<accession>A0ABR2YEJ3</accession>
<evidence type="ECO:0008006" key="5">
    <source>
        <dbReference type="Google" id="ProtNLM"/>
    </source>
</evidence>